<feature type="region of interest" description="Disordered" evidence="7">
    <location>
        <begin position="1"/>
        <end position="22"/>
    </location>
</feature>
<gene>
    <name evidence="8" type="ORF">Q5P01_015708</name>
</gene>
<sequence length="119" mass="13460">MDLLEEDALLGQESEEDYSELSDDELQEAFAKGLLKPGMNVLVNKPKKFVNNVEGLKQCLADFRKDLPWVERLDLTNLPAEGVLSNAEGKVQNLTNGKSMQMMISRERCFSIVKPKLQF</sequence>
<evidence type="ECO:0000313" key="8">
    <source>
        <dbReference type="EMBL" id="KAK2835224.1"/>
    </source>
</evidence>
<evidence type="ECO:0000313" key="9">
    <source>
        <dbReference type="Proteomes" id="UP001187415"/>
    </source>
</evidence>
<comment type="similarity">
    <text evidence="3">Belongs to the EBP2 family.</text>
</comment>
<dbReference type="GO" id="GO:0042273">
    <property type="term" value="P:ribosomal large subunit biogenesis"/>
    <property type="evidence" value="ECO:0007669"/>
    <property type="project" value="TreeGrafter"/>
</dbReference>
<dbReference type="InterPro" id="IPR008610">
    <property type="entry name" value="Ebp2"/>
</dbReference>
<organism evidence="8 9">
    <name type="scientific">Channa striata</name>
    <name type="common">Snakehead murrel</name>
    <name type="synonym">Ophicephalus striatus</name>
    <dbReference type="NCBI Taxonomy" id="64152"/>
    <lineage>
        <taxon>Eukaryota</taxon>
        <taxon>Metazoa</taxon>
        <taxon>Chordata</taxon>
        <taxon>Craniata</taxon>
        <taxon>Vertebrata</taxon>
        <taxon>Euteleostomi</taxon>
        <taxon>Actinopterygii</taxon>
        <taxon>Neopterygii</taxon>
        <taxon>Teleostei</taxon>
        <taxon>Neoteleostei</taxon>
        <taxon>Acanthomorphata</taxon>
        <taxon>Anabantaria</taxon>
        <taxon>Anabantiformes</taxon>
        <taxon>Channoidei</taxon>
        <taxon>Channidae</taxon>
        <taxon>Channa</taxon>
    </lineage>
</organism>
<evidence type="ECO:0000256" key="4">
    <source>
        <dbReference type="ARBA" id="ARBA00022517"/>
    </source>
</evidence>
<keyword evidence="4" id="KW-0690">Ribosome biogenesis</keyword>
<comment type="caution">
    <text evidence="8">The sequence shown here is derived from an EMBL/GenBank/DDBJ whole genome shotgun (WGS) entry which is preliminary data.</text>
</comment>
<dbReference type="Proteomes" id="UP001187415">
    <property type="component" value="Unassembled WGS sequence"/>
</dbReference>
<dbReference type="GO" id="GO:0005730">
    <property type="term" value="C:nucleolus"/>
    <property type="evidence" value="ECO:0007669"/>
    <property type="project" value="UniProtKB-SubCell"/>
</dbReference>
<dbReference type="PANTHER" id="PTHR13028">
    <property type="entry name" value="RRNA PROCESSING PROTEIN EBNA1-BINDING PROTEIN-RELATED"/>
    <property type="match status" value="1"/>
</dbReference>
<dbReference type="PANTHER" id="PTHR13028:SF0">
    <property type="entry name" value="RRNA-PROCESSING PROTEIN EBP2-RELATED"/>
    <property type="match status" value="1"/>
</dbReference>
<dbReference type="GO" id="GO:0006364">
    <property type="term" value="P:rRNA processing"/>
    <property type="evidence" value="ECO:0007669"/>
    <property type="project" value="TreeGrafter"/>
</dbReference>
<comment type="function">
    <text evidence="1">Required for the processing of the 27S pre-rRNA.</text>
</comment>
<dbReference type="GO" id="GO:0034399">
    <property type="term" value="C:nuclear periphery"/>
    <property type="evidence" value="ECO:0007669"/>
    <property type="project" value="TreeGrafter"/>
</dbReference>
<protein>
    <submittedName>
        <fullName evidence="8">Uncharacterized protein</fullName>
    </submittedName>
</protein>
<evidence type="ECO:0000256" key="5">
    <source>
        <dbReference type="ARBA" id="ARBA00023054"/>
    </source>
</evidence>
<dbReference type="AlphaFoldDB" id="A0AA88SDB9"/>
<keyword evidence="9" id="KW-1185">Reference proteome</keyword>
<dbReference type="EMBL" id="JAUPFM010000012">
    <property type="protein sequence ID" value="KAK2835224.1"/>
    <property type="molecule type" value="Genomic_DNA"/>
</dbReference>
<evidence type="ECO:0000256" key="3">
    <source>
        <dbReference type="ARBA" id="ARBA00007336"/>
    </source>
</evidence>
<evidence type="ECO:0000256" key="7">
    <source>
        <dbReference type="SAM" id="MobiDB-lite"/>
    </source>
</evidence>
<reference evidence="8" key="1">
    <citation type="submission" date="2023-07" db="EMBL/GenBank/DDBJ databases">
        <title>Chromosome-level Genome Assembly of Striped Snakehead (Channa striata).</title>
        <authorList>
            <person name="Liu H."/>
        </authorList>
    </citation>
    <scope>NUCLEOTIDE SEQUENCE</scope>
    <source>
        <strain evidence="8">Gz</strain>
        <tissue evidence="8">Muscle</tissue>
    </source>
</reference>
<dbReference type="GO" id="GO:0030687">
    <property type="term" value="C:preribosome, large subunit precursor"/>
    <property type="evidence" value="ECO:0007669"/>
    <property type="project" value="TreeGrafter"/>
</dbReference>
<keyword evidence="6" id="KW-0539">Nucleus</keyword>
<keyword evidence="5" id="KW-0175">Coiled coil</keyword>
<evidence type="ECO:0000256" key="1">
    <source>
        <dbReference type="ARBA" id="ARBA00003387"/>
    </source>
</evidence>
<proteinExistence type="inferred from homology"/>
<evidence type="ECO:0000256" key="6">
    <source>
        <dbReference type="ARBA" id="ARBA00023242"/>
    </source>
</evidence>
<accession>A0AA88SDB9</accession>
<name>A0AA88SDB9_CHASR</name>
<evidence type="ECO:0000256" key="2">
    <source>
        <dbReference type="ARBA" id="ARBA00004604"/>
    </source>
</evidence>
<comment type="subcellular location">
    <subcellularLocation>
        <location evidence="2">Nucleus</location>
        <location evidence="2">Nucleolus</location>
    </subcellularLocation>
</comment>